<dbReference type="SUPFAM" id="SSF56925">
    <property type="entry name" value="OMPA-like"/>
    <property type="match status" value="1"/>
</dbReference>
<evidence type="ECO:0000259" key="4">
    <source>
        <dbReference type="Pfam" id="PF13505"/>
    </source>
</evidence>
<dbReference type="AlphaFoldDB" id="A0A538T8E1"/>
<proteinExistence type="predicted"/>
<organism evidence="6 8">
    <name type="scientific">Eiseniibacteriota bacterium</name>
    <dbReference type="NCBI Taxonomy" id="2212470"/>
    <lineage>
        <taxon>Bacteria</taxon>
        <taxon>Candidatus Eiseniibacteriota</taxon>
    </lineage>
</organism>
<keyword evidence="3" id="KW-1133">Transmembrane helix</keyword>
<protein>
    <submittedName>
        <fullName evidence="6">Porin family protein</fullName>
    </submittedName>
</protein>
<evidence type="ECO:0000313" key="6">
    <source>
        <dbReference type="EMBL" id="TMQ59910.1"/>
    </source>
</evidence>
<dbReference type="Proteomes" id="UP000320913">
    <property type="component" value="Unassembled WGS sequence"/>
</dbReference>
<feature type="transmembrane region" description="Helical" evidence="3">
    <location>
        <begin position="88"/>
        <end position="108"/>
    </location>
</feature>
<feature type="domain" description="Outer membrane protein beta-barrel" evidence="4">
    <location>
        <begin position="96"/>
        <end position="262"/>
    </location>
</feature>
<accession>A0A538T8E1</accession>
<reference evidence="7 8" key="1">
    <citation type="journal article" date="2019" name="Nat. Microbiol.">
        <title>Mediterranean grassland soil C-N compound turnover is dependent on rainfall and depth, and is mediated by genomically divergent microorganisms.</title>
        <authorList>
            <person name="Diamond S."/>
            <person name="Andeer P.F."/>
            <person name="Li Z."/>
            <person name="Crits-Christoph A."/>
            <person name="Burstein D."/>
            <person name="Anantharaman K."/>
            <person name="Lane K.R."/>
            <person name="Thomas B.C."/>
            <person name="Pan C."/>
            <person name="Northen T.R."/>
            <person name="Banfield J.F."/>
        </authorList>
    </citation>
    <scope>NUCLEOTIDE SEQUENCE [LARGE SCALE GENOMIC DNA]</scope>
    <source>
        <strain evidence="5">WS_1</strain>
        <strain evidence="6">WS_5</strain>
    </source>
</reference>
<name>A0A538T8E1_UNCEI</name>
<evidence type="ECO:0000256" key="2">
    <source>
        <dbReference type="SAM" id="MobiDB-lite"/>
    </source>
</evidence>
<evidence type="ECO:0000313" key="8">
    <source>
        <dbReference type="Proteomes" id="UP000320913"/>
    </source>
</evidence>
<dbReference type="InterPro" id="IPR027385">
    <property type="entry name" value="Beta-barrel_OMP"/>
</dbReference>
<evidence type="ECO:0000256" key="1">
    <source>
        <dbReference type="ARBA" id="ARBA00022729"/>
    </source>
</evidence>
<dbReference type="EMBL" id="VBOV01000089">
    <property type="protein sequence ID" value="TMQ59910.1"/>
    <property type="molecule type" value="Genomic_DNA"/>
</dbReference>
<comment type="caution">
    <text evidence="6">The sequence shown here is derived from an EMBL/GenBank/DDBJ whole genome shotgun (WGS) entry which is preliminary data.</text>
</comment>
<evidence type="ECO:0000313" key="5">
    <source>
        <dbReference type="EMBL" id="TMQ48728.1"/>
    </source>
</evidence>
<dbReference type="Proteomes" id="UP000316292">
    <property type="component" value="Unassembled WGS sequence"/>
</dbReference>
<dbReference type="InterPro" id="IPR011250">
    <property type="entry name" value="OMP/PagP_B-barrel"/>
</dbReference>
<dbReference type="Gene3D" id="2.40.160.20">
    <property type="match status" value="1"/>
</dbReference>
<feature type="region of interest" description="Disordered" evidence="2">
    <location>
        <begin position="1"/>
        <end position="51"/>
    </location>
</feature>
<dbReference type="Pfam" id="PF13505">
    <property type="entry name" value="OMP_b-brl"/>
    <property type="match status" value="1"/>
</dbReference>
<keyword evidence="3" id="KW-0812">Transmembrane</keyword>
<keyword evidence="3" id="KW-0472">Membrane</keyword>
<evidence type="ECO:0000313" key="7">
    <source>
        <dbReference type="Proteomes" id="UP000316292"/>
    </source>
</evidence>
<dbReference type="EMBL" id="VBOR01000067">
    <property type="protein sequence ID" value="TMQ48728.1"/>
    <property type="molecule type" value="Genomic_DNA"/>
</dbReference>
<sequence>MAQVATGVPRGAPDSLRAPKKGDSGPAETEMRRGRPSRGLRGGPGKRWHDTGYLHSPGWHFPVGPVAIGAGEDSRIGGSMRIDRNRNALIAAAFASLAALMMCAAMKAQAAEIIPSIGITQAKDADNAKPNVGLALRGTAIPSLLDLEVRGQYRQEERFNGALKEKMWPITASAWLTPLRVVYAGAGVGWYNTTLDYQDSALKSETSNKFGVHAGAGLRVPMSYRFALDLNGRYVWMENQQTLIIPKSFNPDFWDLSAGLAFSLGGHH</sequence>
<gene>
    <name evidence="5" type="ORF">E6K71_06765</name>
    <name evidence="6" type="ORF">E6K75_03530</name>
</gene>
<evidence type="ECO:0000256" key="3">
    <source>
        <dbReference type="SAM" id="Phobius"/>
    </source>
</evidence>
<keyword evidence="1" id="KW-0732">Signal</keyword>